<evidence type="ECO:0000256" key="2">
    <source>
        <dbReference type="SAM" id="Coils"/>
    </source>
</evidence>
<dbReference type="GeneID" id="110722230"/>
<gene>
    <name evidence="5" type="primary">LOC110722230</name>
</gene>
<dbReference type="EnsemblPlants" id="AUR62003129-RA">
    <property type="protein sequence ID" value="AUR62003129-RA:cds"/>
    <property type="gene ID" value="AUR62003129"/>
</dbReference>
<keyword evidence="6" id="KW-1185">Reference proteome</keyword>
<dbReference type="RefSeq" id="XP_021757210.1">
    <property type="nucleotide sequence ID" value="XM_021901518.1"/>
</dbReference>
<evidence type="ECO:0000256" key="3">
    <source>
        <dbReference type="SAM" id="MobiDB-lite"/>
    </source>
</evidence>
<evidence type="ECO:0000313" key="5">
    <source>
        <dbReference type="EnsemblPlants" id="AUR62003129-RA:cds"/>
    </source>
</evidence>
<dbReference type="Gramene" id="AUR62003129-RA">
    <property type="protein sequence ID" value="AUR62003129-RA:cds"/>
    <property type="gene ID" value="AUR62003129"/>
</dbReference>
<dbReference type="InterPro" id="IPR005516">
    <property type="entry name" value="Remorin_C"/>
</dbReference>
<protein>
    <recommendedName>
        <fullName evidence="4">Remorin C-terminal domain-containing protein</fullName>
    </recommendedName>
</protein>
<feature type="region of interest" description="Disordered" evidence="3">
    <location>
        <begin position="61"/>
        <end position="94"/>
    </location>
</feature>
<dbReference type="PANTHER" id="PTHR31471:SF51">
    <property type="entry name" value="REMORIN FAMILY PROTEIN"/>
    <property type="match status" value="1"/>
</dbReference>
<comment type="similarity">
    <text evidence="1">Belongs to the remorin family.</text>
</comment>
<dbReference type="Proteomes" id="UP000596660">
    <property type="component" value="Unplaced"/>
</dbReference>
<evidence type="ECO:0000313" key="6">
    <source>
        <dbReference type="Proteomes" id="UP000596660"/>
    </source>
</evidence>
<proteinExistence type="inferred from homology"/>
<feature type="compositionally biased region" description="Basic and acidic residues" evidence="3">
    <location>
        <begin position="64"/>
        <end position="81"/>
    </location>
</feature>
<name>A0A803KVS1_CHEQI</name>
<feature type="domain" description="Remorin C-terminal" evidence="4">
    <location>
        <begin position="205"/>
        <end position="265"/>
    </location>
</feature>
<accession>A0A803KVS1</accession>
<dbReference type="PANTHER" id="PTHR31471">
    <property type="entry name" value="OS02G0116800 PROTEIN"/>
    <property type="match status" value="1"/>
</dbReference>
<evidence type="ECO:0000256" key="1">
    <source>
        <dbReference type="ARBA" id="ARBA00005711"/>
    </source>
</evidence>
<dbReference type="Pfam" id="PF03763">
    <property type="entry name" value="Remorin_C"/>
    <property type="match status" value="2"/>
</dbReference>
<reference evidence="5" key="2">
    <citation type="submission" date="2021-03" db="UniProtKB">
        <authorList>
            <consortium name="EnsemblPlants"/>
        </authorList>
    </citation>
    <scope>IDENTIFICATION</scope>
</reference>
<feature type="domain" description="Remorin C-terminal" evidence="4">
    <location>
        <begin position="273"/>
        <end position="334"/>
    </location>
</feature>
<reference evidence="5" key="1">
    <citation type="journal article" date="2017" name="Nature">
        <title>The genome of Chenopodium quinoa.</title>
        <authorList>
            <person name="Jarvis D.E."/>
            <person name="Ho Y.S."/>
            <person name="Lightfoot D.J."/>
            <person name="Schmoeckel S.M."/>
            <person name="Li B."/>
            <person name="Borm T.J.A."/>
            <person name="Ohyanagi H."/>
            <person name="Mineta K."/>
            <person name="Michell C.T."/>
            <person name="Saber N."/>
            <person name="Kharbatia N.M."/>
            <person name="Rupper R.R."/>
            <person name="Sharp A.R."/>
            <person name="Dally N."/>
            <person name="Boughton B.A."/>
            <person name="Woo Y.H."/>
            <person name="Gao G."/>
            <person name="Schijlen E.G.W.M."/>
            <person name="Guo X."/>
            <person name="Momin A.A."/>
            <person name="Negrao S."/>
            <person name="Al-Babili S."/>
            <person name="Gehring C."/>
            <person name="Roessner U."/>
            <person name="Jung C."/>
            <person name="Murphy K."/>
            <person name="Arold S.T."/>
            <person name="Gojobori T."/>
            <person name="van der Linden C.G."/>
            <person name="van Loo E.N."/>
            <person name="Jellen E.N."/>
            <person name="Maughan P.J."/>
            <person name="Tester M."/>
        </authorList>
    </citation>
    <scope>NUCLEOTIDE SEQUENCE [LARGE SCALE GENOMIC DNA]</scope>
    <source>
        <strain evidence="5">cv. PI 614886</strain>
    </source>
</reference>
<feature type="coiled-coil region" evidence="2">
    <location>
        <begin position="216"/>
        <end position="243"/>
    </location>
</feature>
<keyword evidence="2" id="KW-0175">Coiled coil</keyword>
<feature type="compositionally biased region" description="Polar residues" evidence="3">
    <location>
        <begin position="140"/>
        <end position="166"/>
    </location>
</feature>
<feature type="region of interest" description="Disordered" evidence="3">
    <location>
        <begin position="306"/>
        <end position="329"/>
    </location>
</feature>
<evidence type="ECO:0000259" key="4">
    <source>
        <dbReference type="Pfam" id="PF03763"/>
    </source>
</evidence>
<organism evidence="5 6">
    <name type="scientific">Chenopodium quinoa</name>
    <name type="common">Quinoa</name>
    <dbReference type="NCBI Taxonomy" id="63459"/>
    <lineage>
        <taxon>Eukaryota</taxon>
        <taxon>Viridiplantae</taxon>
        <taxon>Streptophyta</taxon>
        <taxon>Embryophyta</taxon>
        <taxon>Tracheophyta</taxon>
        <taxon>Spermatophyta</taxon>
        <taxon>Magnoliopsida</taxon>
        <taxon>eudicotyledons</taxon>
        <taxon>Gunneridae</taxon>
        <taxon>Pentapetalae</taxon>
        <taxon>Caryophyllales</taxon>
        <taxon>Chenopodiaceae</taxon>
        <taxon>Chenopodioideae</taxon>
        <taxon>Atripliceae</taxon>
        <taxon>Chenopodium</taxon>
    </lineage>
</organism>
<sequence>MSNKEPAEDAEYAAAVAAAAFAITSLDSESPDQKAPEAGPQFSLPRIISGIVDRISAAAQPDEALNRNNDDHQARIPEKTIHPVPSIKRIPTMPKKRLTFADELQEDSGMPYNYIEKSPTFDEESEDAKKLKPTIPFTRRSPSVKRTPTFGEEQTQNAKPTKQESSAPRLYPSSNIPPPPAVPPLYIEPIDPPKRAHRARRGSFDTDADAWETEEMAKIKERYEKLNATILEWEDKKKKKARRKLESTEVRFKSKQDSSCYKYRKAFLTKVCLQESQSNKEKRRAKALQNYQIEMERIRQIADGARAQAKEKRRKKELKVKEKANKYRATGEPPLPPMCLCL</sequence>
<dbReference type="OMA" id="VPATCFC"/>
<dbReference type="AlphaFoldDB" id="A0A803KVS1"/>
<feature type="region of interest" description="Disordered" evidence="3">
    <location>
        <begin position="109"/>
        <end position="209"/>
    </location>
</feature>